<feature type="compositionally biased region" description="Basic residues" evidence="1">
    <location>
        <begin position="38"/>
        <end position="50"/>
    </location>
</feature>
<dbReference type="EMBL" id="HBGK01011923">
    <property type="protein sequence ID" value="CAD9277281.1"/>
    <property type="molecule type" value="Transcribed_RNA"/>
</dbReference>
<name>A0A6U5IAK3_9STRA</name>
<dbReference type="EMBL" id="HBGK01011924">
    <property type="protein sequence ID" value="CAD9277282.1"/>
    <property type="molecule type" value="Transcribed_RNA"/>
</dbReference>
<proteinExistence type="predicted"/>
<protein>
    <submittedName>
        <fullName evidence="3">Uncharacterized protein</fullName>
    </submittedName>
</protein>
<reference evidence="3" key="1">
    <citation type="submission" date="2021-01" db="EMBL/GenBank/DDBJ databases">
        <authorList>
            <person name="Corre E."/>
            <person name="Pelletier E."/>
            <person name="Niang G."/>
            <person name="Scheremetjew M."/>
            <person name="Finn R."/>
            <person name="Kale V."/>
            <person name="Holt S."/>
            <person name="Cochrane G."/>
            <person name="Meng A."/>
            <person name="Brown T."/>
            <person name="Cohen L."/>
        </authorList>
    </citation>
    <scope>NUCLEOTIDE SEQUENCE</scope>
    <source>
        <strain evidence="3">CCMP 410</strain>
    </source>
</reference>
<evidence type="ECO:0000313" key="3">
    <source>
        <dbReference type="EMBL" id="CAD9277282.1"/>
    </source>
</evidence>
<evidence type="ECO:0000313" key="2">
    <source>
        <dbReference type="EMBL" id="CAD9277281.1"/>
    </source>
</evidence>
<evidence type="ECO:0000256" key="1">
    <source>
        <dbReference type="SAM" id="MobiDB-lite"/>
    </source>
</evidence>
<organism evidence="3">
    <name type="scientific">Grammatophora oceanica</name>
    <dbReference type="NCBI Taxonomy" id="210454"/>
    <lineage>
        <taxon>Eukaryota</taxon>
        <taxon>Sar</taxon>
        <taxon>Stramenopiles</taxon>
        <taxon>Ochrophyta</taxon>
        <taxon>Bacillariophyta</taxon>
        <taxon>Fragilariophyceae</taxon>
        <taxon>Fragilariophycidae</taxon>
        <taxon>Rhabdonematales</taxon>
        <taxon>Grammatophoraceae</taxon>
        <taxon>Grammatophora</taxon>
    </lineage>
</organism>
<sequence length="128" mass="14890">MSEQHTIKVSALCVWELTSSSRPILFLFAVHHHGGQADRLHHRHDSKRRRIDTQPKKANVSRFQNIPVDTHRPYMKRASVLHVGRETDVREPKPPSKRYQEIQLPFHCTSCALEYTSHAIVLSCTFIR</sequence>
<dbReference type="AlphaFoldDB" id="A0A6U5IAK3"/>
<gene>
    <name evidence="2" type="ORF">GOCE00092_LOCUS6190</name>
    <name evidence="3" type="ORF">GOCE00092_LOCUS6191</name>
</gene>
<feature type="region of interest" description="Disordered" evidence="1">
    <location>
        <begin position="38"/>
        <end position="59"/>
    </location>
</feature>
<accession>A0A6U5IAK3</accession>